<evidence type="ECO:0000259" key="2">
    <source>
        <dbReference type="Pfam" id="PF03629"/>
    </source>
</evidence>
<protein>
    <submittedName>
        <fullName evidence="3">Sialic acid-specific 9-O-acetylesterase</fullName>
    </submittedName>
</protein>
<dbReference type="Gene3D" id="2.60.40.10">
    <property type="entry name" value="Immunoglobulins"/>
    <property type="match status" value="1"/>
</dbReference>
<dbReference type="EMBL" id="BAJS01000027">
    <property type="protein sequence ID" value="GAK37708.1"/>
    <property type="molecule type" value="Genomic_DNA"/>
</dbReference>
<dbReference type="PANTHER" id="PTHR22901">
    <property type="entry name" value="SIALATE O-ACETYLESTERASE"/>
    <property type="match status" value="1"/>
</dbReference>
<comment type="caution">
    <text evidence="3">The sequence shown here is derived from an EMBL/GenBank/DDBJ whole genome shotgun (WGS) entry which is preliminary data.</text>
</comment>
<dbReference type="GO" id="GO:0005975">
    <property type="term" value="P:carbohydrate metabolic process"/>
    <property type="evidence" value="ECO:0007669"/>
    <property type="project" value="TreeGrafter"/>
</dbReference>
<dbReference type="InterPro" id="IPR039329">
    <property type="entry name" value="SIAE"/>
</dbReference>
<dbReference type="STRING" id="1121097.GCA_000428125_02971"/>
<organism evidence="3 4">
    <name type="scientific">Bacteroides graminisolvens DSM 19988 = JCM 15093</name>
    <dbReference type="NCBI Taxonomy" id="1121097"/>
    <lineage>
        <taxon>Bacteria</taxon>
        <taxon>Pseudomonadati</taxon>
        <taxon>Bacteroidota</taxon>
        <taxon>Bacteroidia</taxon>
        <taxon>Bacteroidales</taxon>
        <taxon>Bacteroidaceae</taxon>
        <taxon>Bacteroides</taxon>
    </lineage>
</organism>
<dbReference type="Pfam" id="PF03629">
    <property type="entry name" value="SASA"/>
    <property type="match status" value="2"/>
</dbReference>
<evidence type="ECO:0000256" key="1">
    <source>
        <dbReference type="ARBA" id="ARBA00022801"/>
    </source>
</evidence>
<dbReference type="GO" id="GO:0001681">
    <property type="term" value="F:sialate O-acetylesterase activity"/>
    <property type="evidence" value="ECO:0007669"/>
    <property type="project" value="InterPro"/>
</dbReference>
<dbReference type="InterPro" id="IPR013783">
    <property type="entry name" value="Ig-like_fold"/>
</dbReference>
<dbReference type="eggNOG" id="COG3250">
    <property type="taxonomic scope" value="Bacteria"/>
</dbReference>
<name>A0A069D496_9BACE</name>
<dbReference type="InterPro" id="IPR036514">
    <property type="entry name" value="SGNH_hydro_sf"/>
</dbReference>
<feature type="domain" description="Sialate O-acetylesterase" evidence="2">
    <location>
        <begin position="103"/>
        <end position="267"/>
    </location>
</feature>
<sequence>MISNTKKQILLITLALIMLICAKAEVKLPAVLSNGMVLQREQPIQIWGTADANEAVNITFNKHKVAVKADQNGKWTATLPACKAGGPYELIVNHLIIKDVLVGDVWLCSGQSNMELPINRVTDLYREETEMYENNNIRYVKTPYGNDVKGPQEDISKMEWKALTKETAPGFSALAYFFAKEMYNKTKVPVGIINSSWGGSTIEAWMSEEALKDFPRNLLERDIFSSDEYRKLINQSSSMMNAFWDRSLYKGDKGLHDSICWYKTEFDDSNWASVDMFSSEWSINKGYPINGSHWFRQAVELSPTQIKDGVLRVGCIVDADSVFVNGTFVGTTAYQYPPRIYKVPASILKAGKNIITVRLISYGGRPSFVKDKPYCFILGGDSIKLSSQWNYKLGCEMPTRVNGVSFQNVPTGMYNSMISPLSKLQFKGVLWYQGESNTGRSHEYEALLSSMIIDWRSKLNNSTLPFFIIQLPNFMQTHTYPSESGWAQLREAQRLVTTKLPNTALVVGLGLGEWNDIHPLNKKELAKRVALQADRLAYNQKKNVSSGPVCISAKLEDGKIALTFQKGTDDFLPVDSLEGFAIADKDGRYQWAKAQISGNKILIWNENIANPTMIRYAWDDNPKGNLRNKTGLPASPFQIKVE</sequence>
<dbReference type="Gene3D" id="3.40.50.1110">
    <property type="entry name" value="SGNH hydrolase"/>
    <property type="match status" value="2"/>
</dbReference>
<dbReference type="Proteomes" id="UP000027601">
    <property type="component" value="Unassembled WGS sequence"/>
</dbReference>
<dbReference type="AlphaFoldDB" id="A0A069D496"/>
<dbReference type="SUPFAM" id="SSF49785">
    <property type="entry name" value="Galactose-binding domain-like"/>
    <property type="match status" value="1"/>
</dbReference>
<dbReference type="SUPFAM" id="SSF52266">
    <property type="entry name" value="SGNH hydrolase"/>
    <property type="match status" value="1"/>
</dbReference>
<dbReference type="PANTHER" id="PTHR22901:SF0">
    <property type="entry name" value="SIALATE O-ACETYLESTERASE"/>
    <property type="match status" value="1"/>
</dbReference>
<reference evidence="3 4" key="1">
    <citation type="journal article" date="2015" name="Microbes Environ.">
        <title>Distribution and evolution of nitrogen fixation genes in the phylum bacteroidetes.</title>
        <authorList>
            <person name="Inoue J."/>
            <person name="Oshima K."/>
            <person name="Suda W."/>
            <person name="Sakamoto M."/>
            <person name="Iino T."/>
            <person name="Noda S."/>
            <person name="Hongoh Y."/>
            <person name="Hattori M."/>
            <person name="Ohkuma M."/>
        </authorList>
    </citation>
    <scope>NUCLEOTIDE SEQUENCE [LARGE SCALE GENOMIC DNA]</scope>
    <source>
        <strain evidence="3 4">JCM 15093</strain>
    </source>
</reference>
<dbReference type="RefSeq" id="WP_024997312.1">
    <property type="nucleotide sequence ID" value="NZ_ATZI01000022.1"/>
</dbReference>
<feature type="domain" description="Sialate O-acetylesterase" evidence="2">
    <location>
        <begin position="411"/>
        <end position="518"/>
    </location>
</feature>
<keyword evidence="4" id="KW-1185">Reference proteome</keyword>
<dbReference type="InterPro" id="IPR008979">
    <property type="entry name" value="Galactose-bd-like_sf"/>
</dbReference>
<evidence type="ECO:0000313" key="4">
    <source>
        <dbReference type="Proteomes" id="UP000027601"/>
    </source>
</evidence>
<gene>
    <name evidence="3" type="ORF">JCM15093_2978</name>
</gene>
<evidence type="ECO:0000313" key="3">
    <source>
        <dbReference type="EMBL" id="GAK37708.1"/>
    </source>
</evidence>
<proteinExistence type="predicted"/>
<dbReference type="InterPro" id="IPR005181">
    <property type="entry name" value="SASA"/>
</dbReference>
<dbReference type="OrthoDB" id="9816001at2"/>
<accession>A0A069D496</accession>
<keyword evidence="1" id="KW-0378">Hydrolase</keyword>